<comment type="caution">
    <text evidence="4">The sequence shown here is derived from an EMBL/GenBank/DDBJ whole genome shotgun (WGS) entry which is preliminary data.</text>
</comment>
<evidence type="ECO:0000313" key="5">
    <source>
        <dbReference type="Proteomes" id="UP000224974"/>
    </source>
</evidence>
<accession>A0A2C6DR44</accession>
<dbReference type="InterPro" id="IPR005335">
    <property type="entry name" value="Terminase_ssu"/>
</dbReference>
<dbReference type="PANTHER" id="PTHR41328">
    <property type="entry name" value="TERMINASE SMALL SUBUNIT-RELATED"/>
    <property type="match status" value="1"/>
</dbReference>
<feature type="compositionally biased region" description="Polar residues" evidence="3">
    <location>
        <begin position="81"/>
        <end position="96"/>
    </location>
</feature>
<dbReference type="InterPro" id="IPR038713">
    <property type="entry name" value="Terminase_Gp1_N_sf"/>
</dbReference>
<feature type="region of interest" description="Disordered" evidence="3">
    <location>
        <begin position="222"/>
        <end position="258"/>
    </location>
</feature>
<dbReference type="Pfam" id="PF03592">
    <property type="entry name" value="Terminase_2"/>
    <property type="match status" value="1"/>
</dbReference>
<dbReference type="Gene3D" id="1.10.10.1400">
    <property type="entry name" value="Terminase, small subunit, N-terminal DNA-binding domain, HTH motif"/>
    <property type="match status" value="1"/>
</dbReference>
<dbReference type="InterPro" id="IPR052404">
    <property type="entry name" value="SPP1-like_terminase"/>
</dbReference>
<feature type="region of interest" description="Disordered" evidence="3">
    <location>
        <begin position="74"/>
        <end position="96"/>
    </location>
</feature>
<keyword evidence="5" id="KW-1185">Reference proteome</keyword>
<evidence type="ECO:0000256" key="1">
    <source>
        <dbReference type="ARBA" id="ARBA00022612"/>
    </source>
</evidence>
<reference evidence="5" key="1">
    <citation type="submission" date="2017-09" db="EMBL/GenBank/DDBJ databases">
        <title>FDA dAtabase for Regulatory Grade micrObial Sequences (FDA-ARGOS): Supporting development and validation of Infectious Disease Dx tests.</title>
        <authorList>
            <person name="Minogue T."/>
            <person name="Wolcott M."/>
            <person name="Wasieloski L."/>
            <person name="Aguilar W."/>
            <person name="Moore D."/>
            <person name="Tallon L."/>
            <person name="Sadzewicz L."/>
            <person name="Ott S."/>
            <person name="Zhao X."/>
            <person name="Nagaraj S."/>
            <person name="Vavikolanu K."/>
            <person name="Aluvathingal J."/>
            <person name="Nadendla S."/>
            <person name="Sichtig H."/>
        </authorList>
    </citation>
    <scope>NUCLEOTIDE SEQUENCE [LARGE SCALE GENOMIC DNA]</scope>
    <source>
        <strain evidence="5">FDAARGOS_387</strain>
    </source>
</reference>
<dbReference type="OrthoDB" id="8227562at2"/>
<keyword evidence="1" id="KW-1188">Viral release from host cell</keyword>
<proteinExistence type="predicted"/>
<evidence type="ECO:0000256" key="2">
    <source>
        <dbReference type="ARBA" id="ARBA00023219"/>
    </source>
</evidence>
<gene>
    <name evidence="4" type="ORF">CRN84_18420</name>
</gene>
<sequence>MARINWEAIEQVYRASQLTIEAIAEAHGVRYETIIRRAKKYGWVRGKKVTKKSQKQNAQKVTKKVTKKVTICDHLEPEKSGMSTPPNHPTNQTENSSIQLSINPDEYGLSERQSRYVFEYLKCRNKYEAYKKAGYSCEGLTGEAEARRIHRNPSVNRAIKYAIQAQLARIEFDADSVVREWVSIATADPNELSQLRRVNCRHCWGDKHHYQWKDEAEFFTAESQSAKDNVPPPSDRGGYGFTSNDDPNPDCPKCNGEGHQELFLPDTRDLSPSARKLYAGAKQTKNGLEIQTRDQDGALKLLAQHLGMFNKSDNNNQPIIVNNALDLPGDDDDEED</sequence>
<dbReference type="GO" id="GO:0051276">
    <property type="term" value="P:chromosome organization"/>
    <property type="evidence" value="ECO:0007669"/>
    <property type="project" value="InterPro"/>
</dbReference>
<dbReference type="STRING" id="1111728.GCA_000427805_03697"/>
<dbReference type="AlphaFoldDB" id="A0A2C6DR44"/>
<dbReference type="PANTHER" id="PTHR41328:SF2">
    <property type="entry name" value="TERMINASE SMALL SUBUNIT"/>
    <property type="match status" value="1"/>
</dbReference>
<evidence type="ECO:0000313" key="4">
    <source>
        <dbReference type="EMBL" id="PHI31173.1"/>
    </source>
</evidence>
<organism evidence="4 5">
    <name type="scientific">Budvicia aquatica</name>
    <dbReference type="NCBI Taxonomy" id="82979"/>
    <lineage>
        <taxon>Bacteria</taxon>
        <taxon>Pseudomonadati</taxon>
        <taxon>Pseudomonadota</taxon>
        <taxon>Gammaproteobacteria</taxon>
        <taxon>Enterobacterales</taxon>
        <taxon>Budviciaceae</taxon>
        <taxon>Budvicia</taxon>
    </lineage>
</organism>
<dbReference type="Proteomes" id="UP000224974">
    <property type="component" value="Unassembled WGS sequence"/>
</dbReference>
<feature type="region of interest" description="Disordered" evidence="3">
    <location>
        <begin position="312"/>
        <end position="336"/>
    </location>
</feature>
<name>A0A2C6DR44_9GAMM</name>
<protein>
    <submittedName>
        <fullName evidence="4">Terminase small subunit</fullName>
    </submittedName>
</protein>
<dbReference type="RefSeq" id="WP_051323408.1">
    <property type="nucleotide sequence ID" value="NZ_PDDX01000001.1"/>
</dbReference>
<dbReference type="EMBL" id="PDDX01000001">
    <property type="protein sequence ID" value="PHI31173.1"/>
    <property type="molecule type" value="Genomic_DNA"/>
</dbReference>
<keyword evidence="2" id="KW-0231">Viral genome packaging</keyword>
<evidence type="ECO:0000256" key="3">
    <source>
        <dbReference type="SAM" id="MobiDB-lite"/>
    </source>
</evidence>